<dbReference type="PANTHER" id="PTHR11645:SF58">
    <property type="entry name" value="NADP-DEPENDENT OXIDOREDUCTASE DOMAIN-CONTAINING PROTEIN 1"/>
    <property type="match status" value="1"/>
</dbReference>
<comment type="similarity">
    <text evidence="1">Belongs to the pyrroline-5-carboxylate reductase family.</text>
</comment>
<dbReference type="GeneID" id="103358225"/>
<dbReference type="GO" id="GO:0004735">
    <property type="term" value="F:pyrroline-5-carboxylate reductase activity"/>
    <property type="evidence" value="ECO:0007669"/>
    <property type="project" value="TreeGrafter"/>
</dbReference>
<evidence type="ECO:0000256" key="2">
    <source>
        <dbReference type="ARBA" id="ARBA00023002"/>
    </source>
</evidence>
<evidence type="ECO:0000313" key="7">
    <source>
        <dbReference type="RefSeq" id="XP_008281332.1"/>
    </source>
</evidence>
<keyword evidence="6" id="KW-1185">Reference proteome</keyword>
<evidence type="ECO:0000313" key="6">
    <source>
        <dbReference type="Proteomes" id="UP000694891"/>
    </source>
</evidence>
<dbReference type="CTD" id="122945"/>
<dbReference type="FunFam" id="3.40.50.720:FF:000447">
    <property type="entry name" value="NADP dependent oxidoreductase domain containing 1"/>
    <property type="match status" value="1"/>
</dbReference>
<dbReference type="GO" id="GO:0055129">
    <property type="term" value="P:L-proline biosynthetic process"/>
    <property type="evidence" value="ECO:0007669"/>
    <property type="project" value="TreeGrafter"/>
</dbReference>
<accession>A0A9Y4K1L8</accession>
<feature type="domain" description="Pyrroline-5-carboxylate reductase catalytic N-terminal" evidence="5">
    <location>
        <begin position="72"/>
        <end position="159"/>
    </location>
</feature>
<dbReference type="SUPFAM" id="SSF51735">
    <property type="entry name" value="NAD(P)-binding Rossmann-fold domains"/>
    <property type="match status" value="1"/>
</dbReference>
<sequence length="331" mass="36071">MDIAADLSSLSFESGLTEDETDLIYLRARAAGLTFCGCAHAAFTCELVHSLRCAIKSHREPAASAEDRQLCVGILGLGRLGKQLLLALLRKTSIKPSHIKISTRRPESAVEIVQRGVECFFDNRRLAAWADVLFLCCLPSHLPEVSADLHSHLSKHCLVYSFTSAVPVTRLAVILGHDYVLKPQYDFEACDAADVWSSCTQLTTALTDPVFVEASCPLTMKGGLSLALNWACAVLYSLLNTCTSAGLGSGEALSLINSMFKEKWENAAQLNPQSFISSSYAASLLSDEPFPWISLTDAQTKETPLLRFLSNSKSLQQCISAAYKSHYTETP</sequence>
<evidence type="ECO:0000259" key="5">
    <source>
        <dbReference type="Pfam" id="PF03807"/>
    </source>
</evidence>
<proteinExistence type="inferred from homology"/>
<name>A0A9Y4K1L8_9TELE</name>
<protein>
    <recommendedName>
        <fullName evidence="4">NADP-dependent oxidoreductase domain-containing protein 1</fullName>
    </recommendedName>
</protein>
<dbReference type="RefSeq" id="XP_008281332.1">
    <property type="nucleotide sequence ID" value="XM_008283110.1"/>
</dbReference>
<reference evidence="7" key="1">
    <citation type="submission" date="2025-08" db="UniProtKB">
        <authorList>
            <consortium name="RefSeq"/>
        </authorList>
    </citation>
    <scope>IDENTIFICATION</scope>
</reference>
<gene>
    <name evidence="7" type="primary">noxred1</name>
</gene>
<dbReference type="InterPro" id="IPR028939">
    <property type="entry name" value="P5C_Rdtase_cat_N"/>
</dbReference>
<dbReference type="AlphaFoldDB" id="A0A9Y4K1L8"/>
<dbReference type="Pfam" id="PF03807">
    <property type="entry name" value="F420_oxidored"/>
    <property type="match status" value="1"/>
</dbReference>
<dbReference type="InterPro" id="IPR036291">
    <property type="entry name" value="NAD(P)-bd_dom_sf"/>
</dbReference>
<evidence type="ECO:0000256" key="3">
    <source>
        <dbReference type="ARBA" id="ARBA00054560"/>
    </source>
</evidence>
<dbReference type="Proteomes" id="UP000694891">
    <property type="component" value="Unplaced"/>
</dbReference>
<organism evidence="6 7">
    <name type="scientific">Stegastes partitus</name>
    <name type="common">bicolor damselfish</name>
    <dbReference type="NCBI Taxonomy" id="144197"/>
    <lineage>
        <taxon>Eukaryota</taxon>
        <taxon>Metazoa</taxon>
        <taxon>Chordata</taxon>
        <taxon>Craniata</taxon>
        <taxon>Vertebrata</taxon>
        <taxon>Euteleostomi</taxon>
        <taxon>Actinopterygii</taxon>
        <taxon>Neopterygii</taxon>
        <taxon>Teleostei</taxon>
        <taxon>Neoteleostei</taxon>
        <taxon>Acanthomorphata</taxon>
        <taxon>Ovalentaria</taxon>
        <taxon>Pomacentridae</taxon>
        <taxon>Stegastes</taxon>
    </lineage>
</organism>
<dbReference type="Gene3D" id="3.40.50.720">
    <property type="entry name" value="NAD(P)-binding Rossmann-like Domain"/>
    <property type="match status" value="1"/>
</dbReference>
<dbReference type="PANTHER" id="PTHR11645">
    <property type="entry name" value="PYRROLINE-5-CARBOXYLATE REDUCTASE"/>
    <property type="match status" value="1"/>
</dbReference>
<keyword evidence="2" id="KW-0560">Oxidoreductase</keyword>
<evidence type="ECO:0000256" key="1">
    <source>
        <dbReference type="ARBA" id="ARBA00005525"/>
    </source>
</evidence>
<comment type="function">
    <text evidence="3">Probable oxidoreductase.</text>
</comment>
<evidence type="ECO:0000256" key="4">
    <source>
        <dbReference type="ARBA" id="ARBA00072230"/>
    </source>
</evidence>